<comment type="caution">
    <text evidence="3">The sequence shown here is derived from an EMBL/GenBank/DDBJ whole genome shotgun (WGS) entry which is preliminary data.</text>
</comment>
<sequence length="360" mass="39560">MPPHRTEATLADKLLLVPHFAKVFTAVCIRLVTYPLVALTGGTKANLAIKDIAFAGLRQHMAGLNTAQEIMLLPPSTEAIYLEFAKKQGFQPDTDVLDSGMKVHWLGNKSAEKVLVFFHGGGYALPATEFHLVWYFNLSKDLSKKTKISVIMPSYTLTPQAQYPVQLQQAAETLDFLINKQGKKPSDIFISGDSAGGNMTVSLLSHLLHPHPAATKIDLKESLAGAVLLSPWVSFDTTTASWKRFEKSDMLAIPSVTRWTSQYLGDKPADNYNEAAIAEKSWWEGLDKVVKDVLVWGGGAERLLDGINDFSNKLKSAHKNTEIVITPGAAHDDFIADVVMGVKEKSEATKVVESWIAERI</sequence>
<organism evidence="3 4">
    <name type="scientific">Zasmidium cellare</name>
    <name type="common">Wine cellar mold</name>
    <name type="synonym">Racodium cellare</name>
    <dbReference type="NCBI Taxonomy" id="395010"/>
    <lineage>
        <taxon>Eukaryota</taxon>
        <taxon>Fungi</taxon>
        <taxon>Dikarya</taxon>
        <taxon>Ascomycota</taxon>
        <taxon>Pezizomycotina</taxon>
        <taxon>Dothideomycetes</taxon>
        <taxon>Dothideomycetidae</taxon>
        <taxon>Mycosphaerellales</taxon>
        <taxon>Mycosphaerellaceae</taxon>
        <taxon>Zasmidium</taxon>
    </lineage>
</organism>
<evidence type="ECO:0000259" key="2">
    <source>
        <dbReference type="Pfam" id="PF07859"/>
    </source>
</evidence>
<evidence type="ECO:0000313" key="3">
    <source>
        <dbReference type="EMBL" id="KAK4506872.1"/>
    </source>
</evidence>
<dbReference type="Gene3D" id="3.40.50.1820">
    <property type="entry name" value="alpha/beta hydrolase"/>
    <property type="match status" value="1"/>
</dbReference>
<dbReference type="InterPro" id="IPR029058">
    <property type="entry name" value="AB_hydrolase_fold"/>
</dbReference>
<keyword evidence="1" id="KW-0378">Hydrolase</keyword>
<dbReference type="InterPro" id="IPR013094">
    <property type="entry name" value="AB_hydrolase_3"/>
</dbReference>
<gene>
    <name evidence="3" type="ORF">PRZ48_000605</name>
</gene>
<dbReference type="SUPFAM" id="SSF53474">
    <property type="entry name" value="alpha/beta-Hydrolases"/>
    <property type="match status" value="1"/>
</dbReference>
<evidence type="ECO:0000313" key="4">
    <source>
        <dbReference type="Proteomes" id="UP001305779"/>
    </source>
</evidence>
<protein>
    <recommendedName>
        <fullName evidence="2">Alpha/beta hydrolase fold-3 domain-containing protein</fullName>
    </recommendedName>
</protein>
<name>A0ABR0EZF0_ZASCE</name>
<dbReference type="Pfam" id="PF07859">
    <property type="entry name" value="Abhydrolase_3"/>
    <property type="match status" value="1"/>
</dbReference>
<proteinExistence type="predicted"/>
<dbReference type="PANTHER" id="PTHR48081">
    <property type="entry name" value="AB HYDROLASE SUPERFAMILY PROTEIN C4A8.06C"/>
    <property type="match status" value="1"/>
</dbReference>
<evidence type="ECO:0000256" key="1">
    <source>
        <dbReference type="ARBA" id="ARBA00022801"/>
    </source>
</evidence>
<keyword evidence="4" id="KW-1185">Reference proteome</keyword>
<reference evidence="3 4" key="1">
    <citation type="journal article" date="2023" name="G3 (Bethesda)">
        <title>A chromosome-level genome assembly of Zasmidium syzygii isolated from banana leaves.</title>
        <authorList>
            <person name="van Westerhoven A.C."/>
            <person name="Mehrabi R."/>
            <person name="Talebi R."/>
            <person name="Steentjes M.B.F."/>
            <person name="Corcolon B."/>
            <person name="Chong P.A."/>
            <person name="Kema G.H.J."/>
            <person name="Seidl M.F."/>
        </authorList>
    </citation>
    <scope>NUCLEOTIDE SEQUENCE [LARGE SCALE GENOMIC DNA]</scope>
    <source>
        <strain evidence="3 4">P124</strain>
    </source>
</reference>
<dbReference type="EMBL" id="JAXOVC010000001">
    <property type="protein sequence ID" value="KAK4506872.1"/>
    <property type="molecule type" value="Genomic_DNA"/>
</dbReference>
<accession>A0ABR0EZF0</accession>
<feature type="domain" description="Alpha/beta hydrolase fold-3" evidence="2">
    <location>
        <begin position="115"/>
        <end position="332"/>
    </location>
</feature>
<dbReference type="InterPro" id="IPR050300">
    <property type="entry name" value="GDXG_lipolytic_enzyme"/>
</dbReference>
<dbReference type="Proteomes" id="UP001305779">
    <property type="component" value="Unassembled WGS sequence"/>
</dbReference>
<dbReference type="PANTHER" id="PTHR48081:SF31">
    <property type="entry name" value="STERYL ACETYL HYDROLASE MUG81-RELATED"/>
    <property type="match status" value="1"/>
</dbReference>